<evidence type="ECO:0000256" key="2">
    <source>
        <dbReference type="ARBA" id="ARBA00008138"/>
    </source>
</evidence>
<evidence type="ECO:0000256" key="1">
    <source>
        <dbReference type="ARBA" id="ARBA00003907"/>
    </source>
</evidence>
<evidence type="ECO:0000313" key="7">
    <source>
        <dbReference type="EMBL" id="CRY74606.1"/>
    </source>
</evidence>
<dbReference type="Proteomes" id="UP000057820">
    <property type="component" value="Chromosome 1"/>
</dbReference>
<evidence type="ECO:0000313" key="8">
    <source>
        <dbReference type="Proteomes" id="UP000057820"/>
    </source>
</evidence>
<dbReference type="GO" id="GO:0008168">
    <property type="term" value="F:methyltransferase activity"/>
    <property type="evidence" value="ECO:0007669"/>
    <property type="project" value="UniProtKB-UniRule"/>
</dbReference>
<sequence>MTAAIAPDSTAVRVALWRALHVLHDPAPHVFDDLAGLRLADPEDGWRCRPDMDPARTGPMRAGIVARARFVEDLLALQEVDQYVVLGAGLDTLALRQPEFARKLTIFEVDRPEAQEWKRRRLVELGHGIPERLRLVPVDFEVDSWWERLRAAGFDPGRPALVASTGVTMYLSRAANIATLEQLARLAPGSTFVTTFLLPLDQVGPEEQQLRRFAEDGARRSGTPFVSFFRPAELVDLARAAGFTDARHISAADLTARYFADRPDGLRPAESEQIMVATT</sequence>
<organism evidence="7 8">
    <name type="scientific">Nocardia farcinica</name>
    <dbReference type="NCBI Taxonomy" id="37329"/>
    <lineage>
        <taxon>Bacteria</taxon>
        <taxon>Bacillati</taxon>
        <taxon>Actinomycetota</taxon>
        <taxon>Actinomycetes</taxon>
        <taxon>Mycobacteriales</taxon>
        <taxon>Nocardiaceae</taxon>
        <taxon>Nocardia</taxon>
    </lineage>
</organism>
<dbReference type="SUPFAM" id="SSF53335">
    <property type="entry name" value="S-adenosyl-L-methionine-dependent methyltransferases"/>
    <property type="match status" value="1"/>
</dbReference>
<keyword evidence="3 6" id="KW-0489">Methyltransferase</keyword>
<dbReference type="InterPro" id="IPR011610">
    <property type="entry name" value="SAM_mthyl_Trfase_ML2640-like"/>
</dbReference>
<comment type="function">
    <text evidence="1 6">Exhibits S-adenosyl-L-methionine-dependent methyltransferase activity.</text>
</comment>
<dbReference type="InterPro" id="IPR007213">
    <property type="entry name" value="Ppm1/Ppm2/Tcmp"/>
</dbReference>
<dbReference type="PANTHER" id="PTHR43619:SF2">
    <property type="entry name" value="S-ADENOSYL-L-METHIONINE-DEPENDENT METHYLTRANSFERASES SUPERFAMILY PROTEIN"/>
    <property type="match status" value="1"/>
</dbReference>
<gene>
    <name evidence="7" type="ORF">ERS450000_00775</name>
</gene>
<protein>
    <recommendedName>
        <fullName evidence="6">S-adenosyl-L-methionine-dependent methyltransferase</fullName>
        <ecNumber evidence="6">2.1.1.-</ecNumber>
    </recommendedName>
</protein>
<dbReference type="GO" id="GO:0032259">
    <property type="term" value="P:methylation"/>
    <property type="evidence" value="ECO:0007669"/>
    <property type="project" value="UniProtKB-KW"/>
</dbReference>
<proteinExistence type="inferred from homology"/>
<dbReference type="EMBL" id="LN868938">
    <property type="protein sequence ID" value="CRY74606.1"/>
    <property type="molecule type" value="Genomic_DNA"/>
</dbReference>
<evidence type="ECO:0000256" key="4">
    <source>
        <dbReference type="ARBA" id="ARBA00022679"/>
    </source>
</evidence>
<comment type="similarity">
    <text evidence="2 6">Belongs to the UPF0677 family.</text>
</comment>
<dbReference type="AlphaFoldDB" id="A0A0H5NX39"/>
<evidence type="ECO:0000256" key="3">
    <source>
        <dbReference type="ARBA" id="ARBA00022603"/>
    </source>
</evidence>
<dbReference type="Gene3D" id="3.40.50.150">
    <property type="entry name" value="Vaccinia Virus protein VP39"/>
    <property type="match status" value="1"/>
</dbReference>
<dbReference type="KEGG" id="nfr:ERS450000_00775"/>
<keyword evidence="4 7" id="KW-0808">Transferase</keyword>
<dbReference type="Pfam" id="PF04072">
    <property type="entry name" value="LCM"/>
    <property type="match status" value="1"/>
</dbReference>
<name>A0A0H5NX39_NOCFR</name>
<dbReference type="NCBIfam" id="TIGR00027">
    <property type="entry name" value="mthyl_TIGR00027"/>
    <property type="match status" value="1"/>
</dbReference>
<keyword evidence="5 6" id="KW-0949">S-adenosyl-L-methionine</keyword>
<reference evidence="8" key="1">
    <citation type="submission" date="2015-03" db="EMBL/GenBank/DDBJ databases">
        <authorList>
            <consortium name="Pathogen Informatics"/>
        </authorList>
    </citation>
    <scope>NUCLEOTIDE SEQUENCE [LARGE SCALE GENOMIC DNA]</scope>
    <source>
        <strain evidence="8">NCTC11134</strain>
    </source>
</reference>
<dbReference type="PANTHER" id="PTHR43619">
    <property type="entry name" value="S-ADENOSYL-L-METHIONINE-DEPENDENT METHYLTRANSFERASE YKTD-RELATED"/>
    <property type="match status" value="1"/>
</dbReference>
<evidence type="ECO:0000256" key="5">
    <source>
        <dbReference type="ARBA" id="ARBA00022691"/>
    </source>
</evidence>
<accession>A0A0H5NX39</accession>
<dbReference type="EC" id="2.1.1.-" evidence="6"/>
<dbReference type="InterPro" id="IPR029063">
    <property type="entry name" value="SAM-dependent_MTases_sf"/>
</dbReference>
<evidence type="ECO:0000256" key="6">
    <source>
        <dbReference type="RuleBase" id="RU362030"/>
    </source>
</evidence>